<gene>
    <name evidence="3" type="ORF">CPY51_04115</name>
</gene>
<dbReference type="Gene3D" id="3.40.50.360">
    <property type="match status" value="1"/>
</dbReference>
<reference evidence="3 4" key="1">
    <citation type="journal article" date="2018" name="Sci. Rep.">
        <title>Rhizobium tumorigenes sp. nov., a novel plant tumorigenic bacterium isolated from cane gall tumors on thornless blackberry.</title>
        <authorList>
            <person name="Kuzmanovi N."/>
            <person name="Smalla K."/>
            <person name="Gronow S."/>
            <person name="PuBawska J."/>
        </authorList>
    </citation>
    <scope>NUCLEOTIDE SEQUENCE [LARGE SCALE GENOMIC DNA]</scope>
    <source>
        <strain evidence="3 4">CCBAU 85046</strain>
    </source>
</reference>
<dbReference type="Pfam" id="PF02525">
    <property type="entry name" value="Flavodoxin_2"/>
    <property type="match status" value="1"/>
</dbReference>
<accession>A0A2W4F520</accession>
<dbReference type="AlphaFoldDB" id="A0A2W4F520"/>
<keyword evidence="4" id="KW-1185">Reference proteome</keyword>
<dbReference type="OrthoDB" id="9798454at2"/>
<dbReference type="GO" id="GO:0003955">
    <property type="term" value="F:NAD(P)H dehydrogenase (quinone) activity"/>
    <property type="evidence" value="ECO:0007669"/>
    <property type="project" value="TreeGrafter"/>
</dbReference>
<feature type="domain" description="Flavodoxin-like fold" evidence="2">
    <location>
        <begin position="3"/>
        <end position="170"/>
    </location>
</feature>
<dbReference type="InterPro" id="IPR029039">
    <property type="entry name" value="Flavoprotein-like_sf"/>
</dbReference>
<dbReference type="PANTHER" id="PTHR47307:SF1">
    <property type="entry name" value="GLUTATHIONE-REGULATED POTASSIUM-EFFLUX SYSTEM ANCILLARY PROTEIN KEFG"/>
    <property type="match status" value="1"/>
</dbReference>
<dbReference type="InterPro" id="IPR003680">
    <property type="entry name" value="Flavodoxin_fold"/>
</dbReference>
<dbReference type="GO" id="GO:0010181">
    <property type="term" value="F:FMN binding"/>
    <property type="evidence" value="ECO:0007669"/>
    <property type="project" value="TreeGrafter"/>
</dbReference>
<evidence type="ECO:0000313" key="3">
    <source>
        <dbReference type="EMBL" id="PZM16180.1"/>
    </source>
</evidence>
<name>A0A2W4F520_9HYPH</name>
<organism evidence="3 4">
    <name type="scientific">Rhizobium tubonense</name>
    <dbReference type="NCBI Taxonomy" id="484088"/>
    <lineage>
        <taxon>Bacteria</taxon>
        <taxon>Pseudomonadati</taxon>
        <taxon>Pseudomonadota</taxon>
        <taxon>Alphaproteobacteria</taxon>
        <taxon>Hyphomicrobiales</taxon>
        <taxon>Rhizobiaceae</taxon>
        <taxon>Rhizobium/Agrobacterium group</taxon>
        <taxon>Rhizobium</taxon>
    </lineage>
</organism>
<dbReference type="SUPFAM" id="SSF52218">
    <property type="entry name" value="Flavoproteins"/>
    <property type="match status" value="1"/>
</dbReference>
<sequence length="204" mass="23393">MARVLVLFIHPGQRHSRVNVAMAKVAKSVDGVTFVDLYAEYPTFNIDIDLEQARLLEHDAIVFQFPIYWYSTPSLMKEWEDLVLEYGFAYGHNGDKLKDKIFFPVVTAGGPQDAYGVAGRNNFTLRTLLSPLEQTANLCHMRYIPPMVLFSAHDSNTDGRAEHHLAAYRTLLEALRDDRFHLERARQAELLDHQNLPIHQGDER</sequence>
<dbReference type="Proteomes" id="UP000248925">
    <property type="component" value="Unassembled WGS sequence"/>
</dbReference>
<evidence type="ECO:0000256" key="1">
    <source>
        <dbReference type="ARBA" id="ARBA00023002"/>
    </source>
</evidence>
<proteinExistence type="predicted"/>
<dbReference type="EMBL" id="PCDP01000003">
    <property type="protein sequence ID" value="PZM16180.1"/>
    <property type="molecule type" value="Genomic_DNA"/>
</dbReference>
<comment type="caution">
    <text evidence="3">The sequence shown here is derived from an EMBL/GenBank/DDBJ whole genome shotgun (WGS) entry which is preliminary data.</text>
</comment>
<dbReference type="RefSeq" id="WP_111158782.1">
    <property type="nucleotide sequence ID" value="NZ_PCDP01000003.1"/>
</dbReference>
<evidence type="ECO:0000259" key="2">
    <source>
        <dbReference type="Pfam" id="PF02525"/>
    </source>
</evidence>
<dbReference type="GO" id="GO:0009055">
    <property type="term" value="F:electron transfer activity"/>
    <property type="evidence" value="ECO:0007669"/>
    <property type="project" value="TreeGrafter"/>
</dbReference>
<evidence type="ECO:0000313" key="4">
    <source>
        <dbReference type="Proteomes" id="UP000248925"/>
    </source>
</evidence>
<dbReference type="PANTHER" id="PTHR47307">
    <property type="entry name" value="GLUTATHIONE-REGULATED POTASSIUM-EFFLUX SYSTEM ANCILLARY PROTEIN KEFG"/>
    <property type="match status" value="1"/>
</dbReference>
<keyword evidence="1" id="KW-0560">Oxidoreductase</keyword>
<dbReference type="InterPro" id="IPR046980">
    <property type="entry name" value="KefG/KefF"/>
</dbReference>
<protein>
    <submittedName>
        <fullName evidence="3">Potassium transporter KefG</fullName>
    </submittedName>
</protein>